<feature type="transmembrane region" description="Helical" evidence="17">
    <location>
        <begin position="273"/>
        <end position="293"/>
    </location>
</feature>
<keyword evidence="20" id="KW-1185">Reference proteome</keyword>
<feature type="compositionally biased region" description="Pro residues" evidence="16">
    <location>
        <begin position="340"/>
        <end position="354"/>
    </location>
</feature>
<evidence type="ECO:0000256" key="12">
    <source>
        <dbReference type="ARBA" id="ARBA00023444"/>
    </source>
</evidence>
<feature type="domain" description="SRP54-type proteins GTP-binding" evidence="18">
    <location>
        <begin position="635"/>
        <end position="648"/>
    </location>
</feature>
<feature type="transmembrane region" description="Helical" evidence="17">
    <location>
        <begin position="98"/>
        <end position="122"/>
    </location>
</feature>
<feature type="binding site" evidence="15">
    <location>
        <begin position="550"/>
        <end position="554"/>
    </location>
    <ligand>
        <name>GTP</name>
        <dbReference type="ChEBI" id="CHEBI:37565"/>
    </ligand>
</feature>
<sequence length="674" mass="72662">MYRKFVLLTLFFLVVTFALGVYVRATGAGTACPDAPACFGQWWPPENLPAEALQRYPGVFYDAAAARLHMLHRLAAGAAGVLLLGLLVTAVRHPRRRIALIGSWSLALLYGLQAGLGAALVASRMMPALVAFHWLSGVAMILTAFGWYLRLAPSPWERYAHTQGLRRLALIALGVALLQGWLGALVGADYAALVCPDFPTCQGRWWPESPDWHALAFWEQWHYGLSGWSLPDADGRITLHWLHRLGALVGFVVLFLLGLSISSNPKVPHLSKVGVLLNFLLLVVIAFGMSVVIKGAPAYLVVGHSLAALAILVTGYGVAFFLRCGPPLPQARAAEAAGEAPPPPEVPIPPPAEVPPAPETLFERLKSGLGKTRKGLTGFLASLPLAGRELDEELLEEIETHLLMADVGVEATEEIIDRLKARLSRQQLKDQETVMQALHDVLLEILEPCSRPLRIDPAHKPFVILVVGVNGVGKTTTIGKLAKRLQRQGRSVMLAAGDTFRAAAVEQLKVWGERNQVPVVAQHSGADSASVIYDALQAARARGIDVLIADTAGRLHTKSNLMEELAKIKRIMAKLDPTAPHEVLLVLDATTGQNAISQAEQFNQAVGVTGIALTKLDGTAKGGVIFALAKRFGIPIRFIGIGEGIDDLQDFNAKAFIDALFAEQSREAPAPLLH</sequence>
<dbReference type="InterPro" id="IPR013822">
    <property type="entry name" value="Signal_recog_particl_SRP54_hlx"/>
</dbReference>
<dbReference type="RefSeq" id="WP_317704799.1">
    <property type="nucleotide sequence ID" value="NZ_AP024714.1"/>
</dbReference>
<dbReference type="KEGG" id="mcau:MIT9_P1983"/>
<dbReference type="InterPro" id="IPR004390">
    <property type="entry name" value="SR_rcpt_FtsY"/>
</dbReference>
<evidence type="ECO:0000256" key="4">
    <source>
        <dbReference type="ARBA" id="ARBA00022692"/>
    </source>
</evidence>
<feature type="binding site" evidence="15">
    <location>
        <begin position="614"/>
        <end position="617"/>
    </location>
    <ligand>
        <name>GTP</name>
        <dbReference type="ChEBI" id="CHEBI:37565"/>
    </ligand>
</feature>
<name>A0AAU9C205_9GAMM</name>
<keyword evidence="2 15" id="KW-1003">Cell membrane</keyword>
<dbReference type="GO" id="GO:0005737">
    <property type="term" value="C:cytoplasm"/>
    <property type="evidence" value="ECO:0007669"/>
    <property type="project" value="UniProtKB-SubCell"/>
</dbReference>
<evidence type="ECO:0000313" key="20">
    <source>
        <dbReference type="Proteomes" id="UP001321825"/>
    </source>
</evidence>
<evidence type="ECO:0000256" key="11">
    <source>
        <dbReference type="ARBA" id="ARBA00023170"/>
    </source>
</evidence>
<proteinExistence type="inferred from homology"/>
<dbReference type="SUPFAM" id="SSF47364">
    <property type="entry name" value="Domain of the SRP/SRP receptor G-proteins"/>
    <property type="match status" value="1"/>
</dbReference>
<dbReference type="Gene3D" id="3.40.50.300">
    <property type="entry name" value="P-loop containing nucleotide triphosphate hydrolases"/>
    <property type="match status" value="1"/>
</dbReference>
<comment type="subcellular location">
    <subcellularLocation>
        <location evidence="15">Cell membrane</location>
        <topology evidence="15">Peripheral membrane protein</topology>
        <orientation evidence="15">Cytoplasmic side</orientation>
    </subcellularLocation>
    <subcellularLocation>
        <location evidence="15">Cytoplasm</location>
    </subcellularLocation>
    <subcellularLocation>
        <location evidence="1">Membrane</location>
        <topology evidence="1">Multi-pass membrane protein</topology>
    </subcellularLocation>
</comment>
<keyword evidence="11 15" id="KW-0675">Receptor</keyword>
<keyword evidence="7 17" id="KW-1133">Transmembrane helix</keyword>
<dbReference type="InterPro" id="IPR036225">
    <property type="entry name" value="SRP/SRP_N"/>
</dbReference>
<dbReference type="SMART" id="SM00963">
    <property type="entry name" value="SRP54_N"/>
    <property type="match status" value="1"/>
</dbReference>
<dbReference type="InterPro" id="IPR042101">
    <property type="entry name" value="SRP54_N_sf"/>
</dbReference>
<evidence type="ECO:0000256" key="15">
    <source>
        <dbReference type="HAMAP-Rule" id="MF_00920"/>
    </source>
</evidence>
<feature type="binding site" evidence="15">
    <location>
        <begin position="468"/>
        <end position="475"/>
    </location>
    <ligand>
        <name>GTP</name>
        <dbReference type="ChEBI" id="CHEBI:37565"/>
    </ligand>
</feature>
<dbReference type="GO" id="GO:0005047">
    <property type="term" value="F:signal recognition particle binding"/>
    <property type="evidence" value="ECO:0007669"/>
    <property type="project" value="TreeGrafter"/>
</dbReference>
<dbReference type="FunFam" id="3.40.50.300:FF:000053">
    <property type="entry name" value="Signal recognition particle receptor FtsY"/>
    <property type="match status" value="1"/>
</dbReference>
<evidence type="ECO:0000256" key="7">
    <source>
        <dbReference type="ARBA" id="ARBA00022989"/>
    </source>
</evidence>
<feature type="region of interest" description="Disordered" evidence="16">
    <location>
        <begin position="333"/>
        <end position="354"/>
    </location>
</feature>
<dbReference type="GO" id="GO:0003924">
    <property type="term" value="F:GTPase activity"/>
    <property type="evidence" value="ECO:0007669"/>
    <property type="project" value="UniProtKB-UniRule"/>
</dbReference>
<organism evidence="19 20">
    <name type="scientific">Methylomarinovum caldicuralii</name>
    <dbReference type="NCBI Taxonomy" id="438856"/>
    <lineage>
        <taxon>Bacteria</taxon>
        <taxon>Pseudomonadati</taxon>
        <taxon>Pseudomonadota</taxon>
        <taxon>Gammaproteobacteria</taxon>
        <taxon>Methylococcales</taxon>
        <taxon>Methylothermaceae</taxon>
        <taxon>Methylomarinovum</taxon>
    </lineage>
</organism>
<keyword evidence="5 15" id="KW-0547">Nucleotide-binding</keyword>
<comment type="pathway">
    <text evidence="12">Porphyrin-containing compound metabolism.</text>
</comment>
<feature type="transmembrane region" description="Helical" evidence="17">
    <location>
        <begin position="70"/>
        <end position="91"/>
    </location>
</feature>
<evidence type="ECO:0000256" key="6">
    <source>
        <dbReference type="ARBA" id="ARBA00022801"/>
    </source>
</evidence>
<keyword evidence="4 17" id="KW-0812">Transmembrane</keyword>
<dbReference type="InterPro" id="IPR003593">
    <property type="entry name" value="AAA+_ATPase"/>
</dbReference>
<dbReference type="Pfam" id="PF02628">
    <property type="entry name" value="COX15-CtaA"/>
    <property type="match status" value="1"/>
</dbReference>
<dbReference type="InterPro" id="IPR027417">
    <property type="entry name" value="P-loop_NTPase"/>
</dbReference>
<dbReference type="SMART" id="SM00962">
    <property type="entry name" value="SRP54"/>
    <property type="match status" value="1"/>
</dbReference>
<dbReference type="SMART" id="SM00382">
    <property type="entry name" value="AAA"/>
    <property type="match status" value="1"/>
</dbReference>
<evidence type="ECO:0000256" key="1">
    <source>
        <dbReference type="ARBA" id="ARBA00004141"/>
    </source>
</evidence>
<dbReference type="GO" id="GO:0005525">
    <property type="term" value="F:GTP binding"/>
    <property type="evidence" value="ECO:0007669"/>
    <property type="project" value="UniProtKB-UniRule"/>
</dbReference>
<evidence type="ECO:0000256" key="14">
    <source>
        <dbReference type="ARBA" id="ARBA00053570"/>
    </source>
</evidence>
<evidence type="ECO:0000256" key="5">
    <source>
        <dbReference type="ARBA" id="ARBA00022741"/>
    </source>
</evidence>
<dbReference type="PROSITE" id="PS00300">
    <property type="entry name" value="SRP54"/>
    <property type="match status" value="1"/>
</dbReference>
<evidence type="ECO:0000256" key="3">
    <source>
        <dbReference type="ARBA" id="ARBA00022490"/>
    </source>
</evidence>
<dbReference type="GO" id="GO:0006614">
    <property type="term" value="P:SRP-dependent cotranslational protein targeting to membrane"/>
    <property type="evidence" value="ECO:0007669"/>
    <property type="project" value="InterPro"/>
</dbReference>
<feature type="transmembrane region" description="Helical" evidence="17">
    <location>
        <begin position="128"/>
        <end position="148"/>
    </location>
</feature>
<comment type="function">
    <text evidence="14 15">Involved in targeting and insertion of nascent membrane proteins into the cytoplasmic membrane. Acts as a receptor for the complex formed by the signal recognition particle (SRP) and the ribosome-nascent chain (RNC). Interaction with SRP-RNC leads to the transfer of the RNC complex to the Sec translocase for insertion into the membrane, the hydrolysis of GTP by both Ffh and FtsY, and the dissociation of the SRP-FtsY complex into the individual components.</text>
</comment>
<keyword evidence="6 15" id="KW-0378">Hydrolase</keyword>
<dbReference type="GO" id="GO:0006784">
    <property type="term" value="P:heme A biosynthetic process"/>
    <property type="evidence" value="ECO:0007669"/>
    <property type="project" value="InterPro"/>
</dbReference>
<evidence type="ECO:0000256" key="17">
    <source>
        <dbReference type="SAM" id="Phobius"/>
    </source>
</evidence>
<dbReference type="InterPro" id="IPR003780">
    <property type="entry name" value="COX15/CtaA_fam"/>
</dbReference>
<dbReference type="NCBIfam" id="TIGR00064">
    <property type="entry name" value="ftsY"/>
    <property type="match status" value="1"/>
</dbReference>
<dbReference type="Pfam" id="PF02881">
    <property type="entry name" value="SRP54_N"/>
    <property type="match status" value="1"/>
</dbReference>
<evidence type="ECO:0000256" key="8">
    <source>
        <dbReference type="ARBA" id="ARBA00023133"/>
    </source>
</evidence>
<feature type="transmembrane region" description="Helical" evidence="17">
    <location>
        <begin position="168"/>
        <end position="188"/>
    </location>
</feature>
<dbReference type="EMBL" id="AP024714">
    <property type="protein sequence ID" value="BCX82397.1"/>
    <property type="molecule type" value="Genomic_DNA"/>
</dbReference>
<dbReference type="AlphaFoldDB" id="A0AAU9C205"/>
<dbReference type="CDD" id="cd17874">
    <property type="entry name" value="FtsY"/>
    <property type="match status" value="1"/>
</dbReference>
<dbReference type="HAMAP" id="MF_00920">
    <property type="entry name" value="FtsY"/>
    <property type="match status" value="1"/>
</dbReference>
<keyword evidence="8" id="KW-0350">Heme biosynthesis</keyword>
<feature type="transmembrane region" description="Helical" evidence="17">
    <location>
        <begin position="299"/>
        <end position="322"/>
    </location>
</feature>
<evidence type="ECO:0000256" key="2">
    <source>
        <dbReference type="ARBA" id="ARBA00022475"/>
    </source>
</evidence>
<evidence type="ECO:0000259" key="18">
    <source>
        <dbReference type="PROSITE" id="PS00300"/>
    </source>
</evidence>
<dbReference type="InterPro" id="IPR000897">
    <property type="entry name" value="SRP54_GTPase_dom"/>
</dbReference>
<evidence type="ECO:0000256" key="9">
    <source>
        <dbReference type="ARBA" id="ARBA00023134"/>
    </source>
</evidence>
<feature type="transmembrane region" description="Helical" evidence="17">
    <location>
        <begin position="241"/>
        <end position="261"/>
    </location>
</feature>
<dbReference type="FunFam" id="1.20.120.140:FF:000002">
    <property type="entry name" value="Signal recognition particle receptor FtsY"/>
    <property type="match status" value="1"/>
</dbReference>
<comment type="catalytic activity">
    <reaction evidence="13 15">
        <text>GTP + H2O = GDP + phosphate + H(+)</text>
        <dbReference type="Rhea" id="RHEA:19669"/>
        <dbReference type="ChEBI" id="CHEBI:15377"/>
        <dbReference type="ChEBI" id="CHEBI:15378"/>
        <dbReference type="ChEBI" id="CHEBI:37565"/>
        <dbReference type="ChEBI" id="CHEBI:43474"/>
        <dbReference type="ChEBI" id="CHEBI:58189"/>
        <dbReference type="EC" id="3.6.5.4"/>
    </reaction>
</comment>
<reference evidence="20" key="1">
    <citation type="journal article" date="2024" name="Int. J. Syst. Evol. Microbiol.">
        <title>Methylomarinovum tepidoasis sp. nov., a moderately thermophilic methanotroph of the family Methylothermaceae isolated from a deep-sea hydrothermal field.</title>
        <authorList>
            <person name="Hirayama H."/>
            <person name="Takaki Y."/>
            <person name="Abe M."/>
            <person name="Miyazaki M."/>
            <person name="Uematsu K."/>
            <person name="Matsui Y."/>
            <person name="Takai K."/>
        </authorList>
    </citation>
    <scope>NUCLEOTIDE SEQUENCE [LARGE SCALE GENOMIC DNA]</scope>
    <source>
        <strain evidence="20">IT-9</strain>
    </source>
</reference>
<dbReference type="EC" id="3.6.5.4" evidence="15"/>
<evidence type="ECO:0000256" key="10">
    <source>
        <dbReference type="ARBA" id="ARBA00023136"/>
    </source>
</evidence>
<protein>
    <recommendedName>
        <fullName evidence="15">Signal recognition particle receptor FtsY</fullName>
        <shortName evidence="15">SRP receptor</shortName>
        <ecNumber evidence="15">3.6.5.4</ecNumber>
    </recommendedName>
</protein>
<accession>A0AAU9C205</accession>
<evidence type="ECO:0000256" key="13">
    <source>
        <dbReference type="ARBA" id="ARBA00048027"/>
    </source>
</evidence>
<dbReference type="Proteomes" id="UP001321825">
    <property type="component" value="Chromosome"/>
</dbReference>
<gene>
    <name evidence="15" type="primary">ftsY</name>
    <name evidence="19" type="ORF">MIT9_P1983</name>
</gene>
<comment type="subunit">
    <text evidence="15">Part of the signal recognition particle protein translocation system, which is composed of SRP and FtsY. SRP is a ribonucleoprotein composed of Ffh and a 4.5S RNA molecule.</text>
</comment>
<dbReference type="Gene3D" id="1.20.120.140">
    <property type="entry name" value="Signal recognition particle SRP54, nucleotide-binding domain"/>
    <property type="match status" value="1"/>
</dbReference>
<keyword evidence="3 15" id="KW-0963">Cytoplasm</keyword>
<keyword evidence="9 15" id="KW-0342">GTP-binding</keyword>
<keyword evidence="10 15" id="KW-0472">Membrane</keyword>
<comment type="similarity">
    <text evidence="15">Belongs to the GTP-binding SRP family. FtsY subfamily.</text>
</comment>
<evidence type="ECO:0000256" key="16">
    <source>
        <dbReference type="SAM" id="MobiDB-lite"/>
    </source>
</evidence>
<dbReference type="SUPFAM" id="SSF52540">
    <property type="entry name" value="P-loop containing nucleoside triphosphate hydrolases"/>
    <property type="match status" value="1"/>
</dbReference>
<dbReference type="Pfam" id="PF00448">
    <property type="entry name" value="SRP54"/>
    <property type="match status" value="1"/>
</dbReference>
<dbReference type="PANTHER" id="PTHR43134">
    <property type="entry name" value="SIGNAL RECOGNITION PARTICLE RECEPTOR SUBUNIT ALPHA"/>
    <property type="match status" value="1"/>
</dbReference>
<dbReference type="PANTHER" id="PTHR43134:SF1">
    <property type="entry name" value="SIGNAL RECOGNITION PARTICLE RECEPTOR SUBUNIT ALPHA"/>
    <property type="match status" value="1"/>
</dbReference>
<dbReference type="GO" id="GO:0005886">
    <property type="term" value="C:plasma membrane"/>
    <property type="evidence" value="ECO:0007669"/>
    <property type="project" value="UniProtKB-SubCell"/>
</dbReference>
<evidence type="ECO:0000313" key="19">
    <source>
        <dbReference type="EMBL" id="BCX82397.1"/>
    </source>
</evidence>